<evidence type="ECO:0000313" key="1">
    <source>
        <dbReference type="EMBL" id="MBB3939425.1"/>
    </source>
</evidence>
<dbReference type="Proteomes" id="UP000561459">
    <property type="component" value="Unassembled WGS sequence"/>
</dbReference>
<dbReference type="EMBL" id="JACIDY010000002">
    <property type="protein sequence ID" value="MBB3939425.1"/>
    <property type="molecule type" value="Genomic_DNA"/>
</dbReference>
<reference evidence="1 2" key="1">
    <citation type="submission" date="2020-08" db="EMBL/GenBank/DDBJ databases">
        <title>Genomic Encyclopedia of Type Strains, Phase IV (KMG-IV): sequencing the most valuable type-strain genomes for metagenomic binning, comparative biology and taxonomic classification.</title>
        <authorList>
            <person name="Goeker M."/>
        </authorList>
    </citation>
    <scope>NUCLEOTIDE SEQUENCE [LARGE SCALE GENOMIC DNA]</scope>
    <source>
        <strain evidence="1 2">DSM 27568</strain>
    </source>
</reference>
<comment type="caution">
    <text evidence="1">The sequence shown here is derived from an EMBL/GenBank/DDBJ whole genome shotgun (WGS) entry which is preliminary data.</text>
</comment>
<dbReference type="RefSeq" id="WP_183616190.1">
    <property type="nucleotide sequence ID" value="NZ_JACIDY010000002.1"/>
</dbReference>
<name>A0A7W6BZP0_9SPHN</name>
<proteinExistence type="predicted"/>
<accession>A0A7W6BZP0</accession>
<gene>
    <name evidence="1" type="ORF">GGR39_001065</name>
</gene>
<evidence type="ECO:0000313" key="2">
    <source>
        <dbReference type="Proteomes" id="UP000561459"/>
    </source>
</evidence>
<organism evidence="1 2">
    <name type="scientific">Novosphingobium fluoreni</name>
    <dbReference type="NCBI Taxonomy" id="1391222"/>
    <lineage>
        <taxon>Bacteria</taxon>
        <taxon>Pseudomonadati</taxon>
        <taxon>Pseudomonadota</taxon>
        <taxon>Alphaproteobacteria</taxon>
        <taxon>Sphingomonadales</taxon>
        <taxon>Sphingomonadaceae</taxon>
        <taxon>Novosphingobium</taxon>
    </lineage>
</organism>
<dbReference type="AlphaFoldDB" id="A0A7W6BZP0"/>
<keyword evidence="2" id="KW-1185">Reference proteome</keyword>
<sequence length="414" mass="43195">MSGPRKRGQPLVVLAALLLGWVGARVSTIGGAEASSLPTVSRMVATSPSANIAAARVDHGNAREHIGLQSYPMAVDSALYPEPAYGAGYPTVVYYLPAPGGYSSARPSPAMRYTTQTDRLAGLPQEQRDRDADTSRMYVTADYPGQPIGRMALEDGGTLPLGFTGAPQARPGLQVPQYGKPNALLGSKIGRLIGDKRRWSMDAWTLLRKSGGRVPRAGTLPATYGASQAGAVLRYRIAMDDPRRPTAYLRTTSSVGAINETTAALGLSARPIPRLPVVAALEGRVTAQGGSRRVQPVAMAVTELPPIPLPGALRAEAYGQAGYVAGRYATPFADGQLRVDRSLLTVGRVEARAGGGVWGGIQKGASRVDAGPGATVSMPLTSKVFGRLAVDWRFRVAGNAEPGSGPAVTVAAGF</sequence>
<protein>
    <submittedName>
        <fullName evidence="1">Uncharacterized protein</fullName>
    </submittedName>
</protein>